<evidence type="ECO:0000259" key="6">
    <source>
        <dbReference type="PROSITE" id="PS50893"/>
    </source>
</evidence>
<dbReference type="InterPro" id="IPR027417">
    <property type="entry name" value="P-loop_NTPase"/>
</dbReference>
<dbReference type="EMBL" id="JAKLUA010000009">
    <property type="protein sequence ID" value="MCG2670281.1"/>
    <property type="molecule type" value="Genomic_DNA"/>
</dbReference>
<evidence type="ECO:0000256" key="5">
    <source>
        <dbReference type="ARBA" id="ARBA00024722"/>
    </source>
</evidence>
<dbReference type="SUPFAM" id="SSF52540">
    <property type="entry name" value="P-loop containing nucleoside triphosphate hydrolases"/>
    <property type="match status" value="1"/>
</dbReference>
<keyword evidence="2" id="KW-0813">Transport</keyword>
<name>A0A9X1RDN5_9BRAD</name>
<comment type="function">
    <text evidence="5">Involved in beta-(1--&gt;2)glucan export. Transmembrane domains (TMD) form a pore in the inner membrane and the ATP-binding domain (NBD) is responsible for energy generation.</text>
</comment>
<organism evidence="7 10">
    <name type="scientific">Bradyrhizobium zhengyangense</name>
    <dbReference type="NCBI Taxonomy" id="2911009"/>
    <lineage>
        <taxon>Bacteria</taxon>
        <taxon>Pseudomonadati</taxon>
        <taxon>Pseudomonadota</taxon>
        <taxon>Alphaproteobacteria</taxon>
        <taxon>Hyphomicrobiales</taxon>
        <taxon>Nitrobacteraceae</taxon>
        <taxon>Bradyrhizobium</taxon>
    </lineage>
</organism>
<dbReference type="InterPro" id="IPR003593">
    <property type="entry name" value="AAA+_ATPase"/>
</dbReference>
<evidence type="ECO:0000256" key="3">
    <source>
        <dbReference type="ARBA" id="ARBA00022741"/>
    </source>
</evidence>
<evidence type="ECO:0000313" key="10">
    <source>
        <dbReference type="Proteomes" id="UP001139054"/>
    </source>
</evidence>
<dbReference type="AlphaFoldDB" id="A0A9X1RDN5"/>
<dbReference type="GO" id="GO:0005524">
    <property type="term" value="F:ATP binding"/>
    <property type="evidence" value="ECO:0007669"/>
    <property type="project" value="UniProtKB-KW"/>
</dbReference>
<feature type="domain" description="ABC transporter" evidence="6">
    <location>
        <begin position="25"/>
        <end position="258"/>
    </location>
</feature>
<comment type="caution">
    <text evidence="7">The sequence shown here is derived from an EMBL/GenBank/DDBJ whole genome shotgun (WGS) entry which is preliminary data.</text>
</comment>
<comment type="similarity">
    <text evidence="1">Belongs to the ABC transporter superfamily.</text>
</comment>
<evidence type="ECO:0000256" key="2">
    <source>
        <dbReference type="ARBA" id="ARBA00022448"/>
    </source>
</evidence>
<dbReference type="GO" id="GO:0016887">
    <property type="term" value="F:ATP hydrolysis activity"/>
    <property type="evidence" value="ECO:0007669"/>
    <property type="project" value="InterPro"/>
</dbReference>
<dbReference type="PANTHER" id="PTHR42788:SF13">
    <property type="entry name" value="ALIPHATIC SULFONATES IMPORT ATP-BINDING PROTEIN SSUB"/>
    <property type="match status" value="1"/>
</dbReference>
<proteinExistence type="inferred from homology"/>
<dbReference type="InterPro" id="IPR050166">
    <property type="entry name" value="ABC_transporter_ATP-bind"/>
</dbReference>
<dbReference type="CDD" id="cd03293">
    <property type="entry name" value="ABC_NrtD_SsuB_transporters"/>
    <property type="match status" value="1"/>
</dbReference>
<dbReference type="EMBL" id="JAKLTY010000009">
    <property type="protein sequence ID" value="MCG2628285.1"/>
    <property type="molecule type" value="Genomic_DNA"/>
</dbReference>
<dbReference type="Proteomes" id="UP001139012">
    <property type="component" value="Unassembled WGS sequence"/>
</dbReference>
<evidence type="ECO:0000313" key="7">
    <source>
        <dbReference type="EMBL" id="MCG2628285.1"/>
    </source>
</evidence>
<keyword evidence="3" id="KW-0547">Nucleotide-binding</keyword>
<dbReference type="PROSITE" id="PS50893">
    <property type="entry name" value="ABC_TRANSPORTER_2"/>
    <property type="match status" value="1"/>
</dbReference>
<evidence type="ECO:0000313" key="8">
    <source>
        <dbReference type="EMBL" id="MCG2670281.1"/>
    </source>
</evidence>
<accession>A0A9X1RDN5</accession>
<keyword evidence="9" id="KW-1185">Reference proteome</keyword>
<reference evidence="7" key="1">
    <citation type="submission" date="2022-01" db="EMBL/GenBank/DDBJ databases">
        <title>Genome sequnece data of strain Bradyrhizobium sp. nov.</title>
        <authorList>
            <person name="Zhang J."/>
        </authorList>
    </citation>
    <scope>NUCLEOTIDE SEQUENCE</scope>
    <source>
        <strain evidence="8">WYCCWR 12774</strain>
        <strain evidence="7">WYCCWR 13023</strain>
    </source>
</reference>
<dbReference type="Proteomes" id="UP001139054">
    <property type="component" value="Unassembled WGS sequence"/>
</dbReference>
<evidence type="ECO:0000256" key="4">
    <source>
        <dbReference type="ARBA" id="ARBA00022840"/>
    </source>
</evidence>
<gene>
    <name evidence="8" type="ORF">L6637_25260</name>
    <name evidence="7" type="ORF">L6654_16760</name>
</gene>
<dbReference type="Pfam" id="PF00005">
    <property type="entry name" value="ABC_tran"/>
    <property type="match status" value="1"/>
</dbReference>
<dbReference type="SMART" id="SM00382">
    <property type="entry name" value="AAA"/>
    <property type="match status" value="1"/>
</dbReference>
<sequence length="282" mass="30976">MMSAPGPSLAVARETTNADAGRTRIAVQGLVKRFSAGRGDFAAVDNVSFEVRQGEFVALLGPSGCGKSTILNMVAGLLPHSGGRILVDGDLVDTGKVNSNVGYVFQRDTLFPWRTVEQNIGYGLEISGITKTERSARVADAIGKAGLTGFGQSFPRMLSGGMRQRVALMRTLILEPEILLMDEPFGALDTHTKLEMHKTLLDIWERERQTVLFVTHDLGEALTLASRIIVLSARPGRLKDDFQVPFPRPRDPVGLRETAEFGRLYSHIWHSLGEEFRRTKAD</sequence>
<evidence type="ECO:0000256" key="1">
    <source>
        <dbReference type="ARBA" id="ARBA00005417"/>
    </source>
</evidence>
<evidence type="ECO:0000313" key="9">
    <source>
        <dbReference type="Proteomes" id="UP001139012"/>
    </source>
</evidence>
<dbReference type="InterPro" id="IPR003439">
    <property type="entry name" value="ABC_transporter-like_ATP-bd"/>
</dbReference>
<protein>
    <submittedName>
        <fullName evidence="7">ABC transporter ATP-binding protein</fullName>
    </submittedName>
</protein>
<dbReference type="Gene3D" id="3.40.50.300">
    <property type="entry name" value="P-loop containing nucleotide triphosphate hydrolases"/>
    <property type="match status" value="1"/>
</dbReference>
<keyword evidence="4 7" id="KW-0067">ATP-binding</keyword>
<dbReference type="PANTHER" id="PTHR42788">
    <property type="entry name" value="TAURINE IMPORT ATP-BINDING PROTEIN-RELATED"/>
    <property type="match status" value="1"/>
</dbReference>